<dbReference type="GO" id="GO:0007165">
    <property type="term" value="P:signal transduction"/>
    <property type="evidence" value="ECO:0007669"/>
    <property type="project" value="UniProtKB-KW"/>
</dbReference>
<protein>
    <recommendedName>
        <fullName evidence="10">Odorant receptor</fullName>
    </recommendedName>
</protein>
<comment type="similarity">
    <text evidence="10">Belongs to the insect chemoreceptor superfamily. Heteromeric odorant receptor channel (TC 1.A.69) family.</text>
</comment>
<comment type="subcellular location">
    <subcellularLocation>
        <location evidence="1 10">Cell membrane</location>
        <topology evidence="1 10">Multi-pass membrane protein</topology>
    </subcellularLocation>
</comment>
<keyword evidence="5 10" id="KW-0552">Olfaction</keyword>
<feature type="transmembrane region" description="Helical" evidence="10">
    <location>
        <begin position="280"/>
        <end position="303"/>
    </location>
</feature>
<evidence type="ECO:0000256" key="6">
    <source>
        <dbReference type="ARBA" id="ARBA00022989"/>
    </source>
</evidence>
<evidence type="ECO:0000256" key="4">
    <source>
        <dbReference type="ARBA" id="ARBA00022692"/>
    </source>
</evidence>
<name>A0AAD9RNW4_9HYME</name>
<sequence length="397" mass="44837">MANLTDKIKIESSSTINMDLDYSLQVNRWLLKPIGIWPYPRAASIATKALSPVLFFTCGSILIFSIISCILNILLEEEDSQVKLKTIAPLSYWLMSSVRYCTLLVRSNDIRRCVDHIEADWKMVKKIDERETMLKSVKTGRFIVCFSAAFMHGGIFAFNILKGLTPVIQIVDNASISLYQLPYPFYNKIWDTHSPLAHRVVLLIQFAVTFIVNSVSVGAVAIAAMFVMHACGQLSIMRLWLESLVKEIDGKHGSTERRIGVIVEHHLRVLIFITWIEKTLSFICLLEIFGSVFNMCFLGYYCIKQFSENEFGTTTIYATIFISVVYNIFIFCYIGDILSEECSLVGKRAYMIDWYDLPGKSALGIALIILRSSRVTTLAAGKIIPLCMSTFSNVSNV</sequence>
<keyword evidence="9 10" id="KW-0807">Transducer</keyword>
<evidence type="ECO:0000256" key="8">
    <source>
        <dbReference type="ARBA" id="ARBA00023170"/>
    </source>
</evidence>
<evidence type="ECO:0000256" key="9">
    <source>
        <dbReference type="ARBA" id="ARBA00023224"/>
    </source>
</evidence>
<accession>A0AAD9RNW4</accession>
<organism evidence="11 12">
    <name type="scientific">Odynerus spinipes</name>
    <dbReference type="NCBI Taxonomy" id="1348599"/>
    <lineage>
        <taxon>Eukaryota</taxon>
        <taxon>Metazoa</taxon>
        <taxon>Ecdysozoa</taxon>
        <taxon>Arthropoda</taxon>
        <taxon>Hexapoda</taxon>
        <taxon>Insecta</taxon>
        <taxon>Pterygota</taxon>
        <taxon>Neoptera</taxon>
        <taxon>Endopterygota</taxon>
        <taxon>Hymenoptera</taxon>
        <taxon>Apocrita</taxon>
        <taxon>Aculeata</taxon>
        <taxon>Vespoidea</taxon>
        <taxon>Vespidae</taxon>
        <taxon>Eumeninae</taxon>
        <taxon>Odynerus</taxon>
    </lineage>
</organism>
<dbReference type="GO" id="GO:0004984">
    <property type="term" value="F:olfactory receptor activity"/>
    <property type="evidence" value="ECO:0007669"/>
    <property type="project" value="InterPro"/>
</dbReference>
<evidence type="ECO:0000256" key="7">
    <source>
        <dbReference type="ARBA" id="ARBA00023136"/>
    </source>
</evidence>
<comment type="caution">
    <text evidence="10">Lacks conserved residue(s) required for the propagation of feature annotation.</text>
</comment>
<dbReference type="Pfam" id="PF02949">
    <property type="entry name" value="7tm_6"/>
    <property type="match status" value="1"/>
</dbReference>
<dbReference type="PANTHER" id="PTHR21137:SF35">
    <property type="entry name" value="ODORANT RECEPTOR 19A-RELATED"/>
    <property type="match status" value="1"/>
</dbReference>
<reference evidence="11" key="1">
    <citation type="submission" date="2021-08" db="EMBL/GenBank/DDBJ databases">
        <authorList>
            <person name="Misof B."/>
            <person name="Oliver O."/>
            <person name="Podsiadlowski L."/>
            <person name="Donath A."/>
            <person name="Peters R."/>
            <person name="Mayer C."/>
            <person name="Rust J."/>
            <person name="Gunkel S."/>
            <person name="Lesny P."/>
            <person name="Martin S."/>
            <person name="Oeyen J.P."/>
            <person name="Petersen M."/>
            <person name="Panagiotis P."/>
            <person name="Wilbrandt J."/>
            <person name="Tanja T."/>
        </authorList>
    </citation>
    <scope>NUCLEOTIDE SEQUENCE</scope>
    <source>
        <strain evidence="11">GBR_01_08_01A</strain>
        <tissue evidence="11">Thorax + abdomen</tissue>
    </source>
</reference>
<keyword evidence="7 10" id="KW-0472">Membrane</keyword>
<feature type="transmembrane region" description="Helical" evidence="10">
    <location>
        <begin position="142"/>
        <end position="161"/>
    </location>
</feature>
<keyword evidence="2" id="KW-1003">Cell membrane</keyword>
<evidence type="ECO:0000256" key="2">
    <source>
        <dbReference type="ARBA" id="ARBA00022475"/>
    </source>
</evidence>
<feature type="transmembrane region" description="Helical" evidence="10">
    <location>
        <begin position="315"/>
        <end position="338"/>
    </location>
</feature>
<evidence type="ECO:0000313" key="12">
    <source>
        <dbReference type="Proteomes" id="UP001258017"/>
    </source>
</evidence>
<evidence type="ECO:0000256" key="5">
    <source>
        <dbReference type="ARBA" id="ARBA00022725"/>
    </source>
</evidence>
<comment type="caution">
    <text evidence="11">The sequence shown here is derived from an EMBL/GenBank/DDBJ whole genome shotgun (WGS) entry which is preliminary data.</text>
</comment>
<dbReference type="Proteomes" id="UP001258017">
    <property type="component" value="Unassembled WGS sequence"/>
</dbReference>
<evidence type="ECO:0000256" key="3">
    <source>
        <dbReference type="ARBA" id="ARBA00022606"/>
    </source>
</evidence>
<reference evidence="11" key="2">
    <citation type="journal article" date="2023" name="Commun. Biol.">
        <title>Intrasexual cuticular hydrocarbon dimorphism in a wasp sheds light on hydrocarbon biosynthesis genes in Hymenoptera.</title>
        <authorList>
            <person name="Moris V.C."/>
            <person name="Podsiadlowski L."/>
            <person name="Martin S."/>
            <person name="Oeyen J.P."/>
            <person name="Donath A."/>
            <person name="Petersen M."/>
            <person name="Wilbrandt J."/>
            <person name="Misof B."/>
            <person name="Liedtke D."/>
            <person name="Thamm M."/>
            <person name="Scheiner R."/>
            <person name="Schmitt T."/>
            <person name="Niehuis O."/>
        </authorList>
    </citation>
    <scope>NUCLEOTIDE SEQUENCE</scope>
    <source>
        <strain evidence="11">GBR_01_08_01A</strain>
    </source>
</reference>
<gene>
    <name evidence="11" type="ORF">KPH14_009212</name>
</gene>
<evidence type="ECO:0000313" key="11">
    <source>
        <dbReference type="EMBL" id="KAK2583192.1"/>
    </source>
</evidence>
<dbReference type="PANTHER" id="PTHR21137">
    <property type="entry name" value="ODORANT RECEPTOR"/>
    <property type="match status" value="1"/>
</dbReference>
<dbReference type="InterPro" id="IPR004117">
    <property type="entry name" value="7tm6_olfct_rcpt"/>
</dbReference>
<evidence type="ECO:0000256" key="1">
    <source>
        <dbReference type="ARBA" id="ARBA00004651"/>
    </source>
</evidence>
<dbReference type="AlphaFoldDB" id="A0AAD9RNW4"/>
<feature type="transmembrane region" description="Helical" evidence="10">
    <location>
        <begin position="53"/>
        <end position="75"/>
    </location>
</feature>
<proteinExistence type="inferred from homology"/>
<keyword evidence="12" id="KW-1185">Reference proteome</keyword>
<dbReference type="GO" id="GO:0005886">
    <property type="term" value="C:plasma membrane"/>
    <property type="evidence" value="ECO:0007669"/>
    <property type="project" value="UniProtKB-SubCell"/>
</dbReference>
<dbReference type="GO" id="GO:0005549">
    <property type="term" value="F:odorant binding"/>
    <property type="evidence" value="ECO:0007669"/>
    <property type="project" value="InterPro"/>
</dbReference>
<keyword evidence="3 10" id="KW-0716">Sensory transduction</keyword>
<keyword evidence="6 10" id="KW-1133">Transmembrane helix</keyword>
<dbReference type="EMBL" id="JAIFRP010000030">
    <property type="protein sequence ID" value="KAK2583192.1"/>
    <property type="molecule type" value="Genomic_DNA"/>
</dbReference>
<keyword evidence="8 10" id="KW-0675">Receptor</keyword>
<evidence type="ECO:0000256" key="10">
    <source>
        <dbReference type="RuleBase" id="RU351113"/>
    </source>
</evidence>
<keyword evidence="4 10" id="KW-0812">Transmembrane</keyword>
<feature type="transmembrane region" description="Helical" evidence="10">
    <location>
        <begin position="200"/>
        <end position="228"/>
    </location>
</feature>